<proteinExistence type="predicted"/>
<evidence type="ECO:0000313" key="3">
    <source>
        <dbReference type="Proteomes" id="UP001154114"/>
    </source>
</evidence>
<evidence type="ECO:0000256" key="1">
    <source>
        <dbReference type="ARBA" id="ARBA00093634"/>
    </source>
</evidence>
<dbReference type="GO" id="GO:0070072">
    <property type="term" value="P:vacuolar proton-transporting V-type ATPase complex assembly"/>
    <property type="evidence" value="ECO:0007669"/>
    <property type="project" value="InterPro"/>
</dbReference>
<protein>
    <recommendedName>
        <fullName evidence="1">Vacuolar ATPase assembly protein VMA22</fullName>
    </recommendedName>
</protein>
<accession>A0A9N8L423</accession>
<organism evidence="2 3">
    <name type="scientific">Chrysodeixis includens</name>
    <name type="common">Soybean looper</name>
    <name type="synonym">Pseudoplusia includens</name>
    <dbReference type="NCBI Taxonomy" id="689277"/>
    <lineage>
        <taxon>Eukaryota</taxon>
        <taxon>Metazoa</taxon>
        <taxon>Ecdysozoa</taxon>
        <taxon>Arthropoda</taxon>
        <taxon>Hexapoda</taxon>
        <taxon>Insecta</taxon>
        <taxon>Pterygota</taxon>
        <taxon>Neoptera</taxon>
        <taxon>Endopterygota</taxon>
        <taxon>Lepidoptera</taxon>
        <taxon>Glossata</taxon>
        <taxon>Ditrysia</taxon>
        <taxon>Noctuoidea</taxon>
        <taxon>Noctuidae</taxon>
        <taxon>Plusiinae</taxon>
        <taxon>Chrysodeixis</taxon>
    </lineage>
</organism>
<sequence length="161" mass="18129">MSGTIQDADTPSVTEASELLDKIVLKQLHLMEEKMRCELNIESSIKNGSIHLAKSRYIMGQSAVSTARLPTESSADFSASTVCETVEEDGIKQIKVIENEAENIVNPLRWFGVLVPQNMHKAQNIFQNTINFIVECVNVQVQLQTNLKYIEMLRQYINSVN</sequence>
<keyword evidence="3" id="KW-1185">Reference proteome</keyword>
<dbReference type="Gene3D" id="1.10.287.3240">
    <property type="match status" value="1"/>
</dbReference>
<dbReference type="OrthoDB" id="408631at2759"/>
<reference evidence="2" key="1">
    <citation type="submission" date="2021-12" db="EMBL/GenBank/DDBJ databases">
        <authorList>
            <person name="King R."/>
        </authorList>
    </citation>
    <scope>NUCLEOTIDE SEQUENCE</scope>
</reference>
<name>A0A9N8L423_CHRIL</name>
<dbReference type="PANTHER" id="PTHR31996:SF2">
    <property type="entry name" value="COILED-COIL DOMAIN-CONTAINING PROTEIN 115"/>
    <property type="match status" value="1"/>
</dbReference>
<dbReference type="Proteomes" id="UP001154114">
    <property type="component" value="Chromosome 22"/>
</dbReference>
<dbReference type="GO" id="GO:0051082">
    <property type="term" value="F:unfolded protein binding"/>
    <property type="evidence" value="ECO:0007669"/>
    <property type="project" value="TreeGrafter"/>
</dbReference>
<dbReference type="EMBL" id="LR824025">
    <property type="protein sequence ID" value="CAD0204794.1"/>
    <property type="molecule type" value="Genomic_DNA"/>
</dbReference>
<dbReference type="AlphaFoldDB" id="A0A9N8L423"/>
<dbReference type="PANTHER" id="PTHR31996">
    <property type="entry name" value="COILED-COIL DOMAIN-CONTAINING PROTEIN 115"/>
    <property type="match status" value="1"/>
</dbReference>
<gene>
    <name evidence="2" type="ORF">CINC_LOCUS7099</name>
</gene>
<dbReference type="InterPro" id="IPR040357">
    <property type="entry name" value="Vma22/CCDC115"/>
</dbReference>
<evidence type="ECO:0000313" key="2">
    <source>
        <dbReference type="EMBL" id="CAD0204794.1"/>
    </source>
</evidence>